<comment type="domain">
    <text evidence="13">Has 2 endonuclease domains. The discontinuous RuvC-like domain cleaves the target DNA noncomplementary to crRNA while the HNH nuclease domain cleaves the target DNA complementary to crRNA.</text>
</comment>
<evidence type="ECO:0000256" key="13">
    <source>
        <dbReference type="HAMAP-Rule" id="MF_01480"/>
    </source>
</evidence>
<dbReference type="InterPro" id="IPR028629">
    <property type="entry name" value="Cas9"/>
</dbReference>
<feature type="binding site" evidence="13">
    <location>
        <position position="509"/>
    </location>
    <ligand>
        <name>Mg(2+)</name>
        <dbReference type="ChEBI" id="CHEBI:18420"/>
        <label>1</label>
    </ligand>
</feature>
<keyword evidence="5 13" id="KW-0255">Endonuclease</keyword>
<reference evidence="15" key="1">
    <citation type="submission" date="2022-04" db="EMBL/GenBank/DDBJ databases">
        <title>Halobacillus sp. isolated from saltern.</title>
        <authorList>
            <person name="Won M."/>
            <person name="Lee C.-M."/>
            <person name="Woen H.-Y."/>
            <person name="Kwon S.-W."/>
        </authorList>
    </citation>
    <scope>NUCLEOTIDE SEQUENCE</scope>
    <source>
        <strain evidence="15">SSHM10-5</strain>
    </source>
</reference>
<dbReference type="InterPro" id="IPR040619">
    <property type="entry name" value="Cas9_alpha-helical_lobe"/>
</dbReference>
<dbReference type="PROSITE" id="PS51749">
    <property type="entry name" value="HNH_CAS9"/>
    <property type="match status" value="1"/>
</dbReference>
<keyword evidence="11" id="KW-0464">Manganese</keyword>
<comment type="caution">
    <text evidence="13">Lacks conserved residue(s) required for the propagation of feature annotation.</text>
</comment>
<feature type="active site" description="Proton acceptor for HNH nuclease domain" evidence="13">
    <location>
        <position position="588"/>
    </location>
</feature>
<dbReference type="Proteomes" id="UP000830326">
    <property type="component" value="Chromosome"/>
</dbReference>
<dbReference type="InterPro" id="IPR033114">
    <property type="entry name" value="HNH_CAS9"/>
</dbReference>
<feature type="active site" description="For RuvC-like nuclease domain" evidence="13">
    <location>
        <position position="8"/>
    </location>
</feature>
<proteinExistence type="inferred from homology"/>
<comment type="subunit">
    <text evidence="12 13">Monomer. Binds crRNA and tracrRNA.</text>
</comment>
<evidence type="ECO:0000256" key="9">
    <source>
        <dbReference type="ARBA" id="ARBA00023118"/>
    </source>
</evidence>
<evidence type="ECO:0000256" key="12">
    <source>
        <dbReference type="ARBA" id="ARBA00046380"/>
    </source>
</evidence>
<evidence type="ECO:0000256" key="8">
    <source>
        <dbReference type="ARBA" id="ARBA00022884"/>
    </source>
</evidence>
<evidence type="ECO:0000256" key="5">
    <source>
        <dbReference type="ARBA" id="ARBA00022759"/>
    </source>
</evidence>
<accession>A0ABY4H6L9</accession>
<evidence type="ECO:0000256" key="1">
    <source>
        <dbReference type="ARBA" id="ARBA00001946"/>
    </source>
</evidence>
<organism evidence="15 16">
    <name type="scientific">Halobacillus amylolyticus</name>
    <dbReference type="NCBI Taxonomy" id="2932259"/>
    <lineage>
        <taxon>Bacteria</taxon>
        <taxon>Bacillati</taxon>
        <taxon>Bacillota</taxon>
        <taxon>Bacilli</taxon>
        <taxon>Bacillales</taxon>
        <taxon>Bacillaceae</taxon>
        <taxon>Halobacillus</taxon>
    </lineage>
</organism>
<evidence type="ECO:0000256" key="3">
    <source>
        <dbReference type="ARBA" id="ARBA00022722"/>
    </source>
</evidence>
<dbReference type="NCBIfam" id="TIGR01865">
    <property type="entry name" value="cas_Csn1"/>
    <property type="match status" value="1"/>
</dbReference>
<keyword evidence="8 13" id="KW-0694">RNA-binding</keyword>
<evidence type="ECO:0000256" key="10">
    <source>
        <dbReference type="ARBA" id="ARBA00023125"/>
    </source>
</evidence>
<dbReference type="InterPro" id="IPR003615">
    <property type="entry name" value="HNH_nuc"/>
</dbReference>
<dbReference type="Pfam" id="PF18470">
    <property type="entry name" value="Cas9_a"/>
    <property type="match status" value="1"/>
</dbReference>
<keyword evidence="7 13" id="KW-0460">Magnesium</keyword>
<dbReference type="Gene3D" id="3.30.420.10">
    <property type="entry name" value="Ribonuclease H-like superfamily/Ribonuclease H"/>
    <property type="match status" value="2"/>
</dbReference>
<feature type="binding site" evidence="13">
    <location>
        <position position="505"/>
    </location>
    <ligand>
        <name>Mg(2+)</name>
        <dbReference type="ChEBI" id="CHEBI:18420"/>
        <label>1</label>
    </ligand>
</feature>
<gene>
    <name evidence="13 15" type="primary">cas9</name>
    <name evidence="15" type="ORF">MUO15_12565</name>
</gene>
<evidence type="ECO:0000313" key="15">
    <source>
        <dbReference type="EMBL" id="UOR10510.1"/>
    </source>
</evidence>
<dbReference type="EMBL" id="CP095075">
    <property type="protein sequence ID" value="UOR10510.1"/>
    <property type="molecule type" value="Genomic_DNA"/>
</dbReference>
<dbReference type="HAMAP" id="MF_01480">
    <property type="entry name" value="Cas9"/>
    <property type="match status" value="1"/>
</dbReference>
<name>A0ABY4H6L9_9BACI</name>
<evidence type="ECO:0000256" key="11">
    <source>
        <dbReference type="ARBA" id="ARBA00023211"/>
    </source>
</evidence>
<evidence type="ECO:0000256" key="2">
    <source>
        <dbReference type="ARBA" id="ARBA00005244"/>
    </source>
</evidence>
<evidence type="ECO:0000256" key="4">
    <source>
        <dbReference type="ARBA" id="ARBA00022723"/>
    </source>
</evidence>
<comment type="cofactor">
    <cofactor evidence="1 13">
        <name>Mg(2+)</name>
        <dbReference type="ChEBI" id="CHEBI:18420"/>
    </cofactor>
</comment>
<comment type="function">
    <text evidence="13">CRISPR (clustered regularly interspaced short palindromic repeat) is an adaptive immune system that provides protection against mobile genetic elements (viruses, transposable elements and conjugative plasmids). CRISPR clusters contain spacers, sequences complementary to antecedent mobile elements, and target invading nucleic acids. CRISPR clusters are transcribed and processed into CRISPR RNA (crRNA). In type II CRISPR systems correct processing of pre-crRNA requires a trans-encoded small RNA (tracrRNA), endogenous ribonuclease 3 (rnc) and this protein. The tracrRNA serves as a guide for ribonuclease 3-aided processing of pre-crRNA. Subsequently Cas9/crRNA/tracrRNA endonucleolytically cleaves linear or circular dsDNA target complementary to the spacer; Cas9 is inactive in the absence of the 2 guide RNAs (gRNA). Cas9 recognizes the protospacer adjacent motif (PAM) in the CRISPR repeat sequences to help distinguish self versus nonself, as targets within the bacterial CRISPR locus do not have PAMs. PAM recognition is also required for catalytic activity.</text>
</comment>
<keyword evidence="9 13" id="KW-0051">Antiviral defense</keyword>
<comment type="similarity">
    <text evidence="13">Belongs to the CRISPR-associated Cas9 family.</text>
</comment>
<comment type="similarity">
    <text evidence="2">Belongs to the CRISPR-associated protein Cas9 family. Subtype II-A subfamily.</text>
</comment>
<evidence type="ECO:0000256" key="7">
    <source>
        <dbReference type="ARBA" id="ARBA00022842"/>
    </source>
</evidence>
<protein>
    <recommendedName>
        <fullName evidence="13">CRISPR-associated endonuclease Cas9</fullName>
        <ecNumber evidence="13">3.1.-.-</ecNumber>
    </recommendedName>
</protein>
<evidence type="ECO:0000259" key="14">
    <source>
        <dbReference type="PROSITE" id="PS51749"/>
    </source>
</evidence>
<dbReference type="GO" id="GO:0004519">
    <property type="term" value="F:endonuclease activity"/>
    <property type="evidence" value="ECO:0007669"/>
    <property type="project" value="UniProtKB-KW"/>
</dbReference>
<keyword evidence="6 13" id="KW-0378">Hydrolase</keyword>
<keyword evidence="10 13" id="KW-0238">DNA-binding</keyword>
<keyword evidence="3 13" id="KW-0540">Nuclease</keyword>
<dbReference type="Pfam" id="PF13395">
    <property type="entry name" value="HNH_4"/>
    <property type="match status" value="1"/>
</dbReference>
<keyword evidence="16" id="KW-1185">Reference proteome</keyword>
<sequence>MKYDIGLDIGVTSVGWAVINLDKKRLEDWGVRLFEVAEHPKDGSSLAAPRREARSVSRRLRRRRHRVDRIHNLMLEKNLLIKEELDELSPLTSEDLDVWEVRKQGTERLLTNREFARMLIHCAKHRGYRSNRKSEEGSDEEGRAVLSAVKENHNLMIEKGYRSISHMLIEENKPLRNKGGDYSGVLLRSDIQKEIEAIFDKQQELGHPFATEKHKEHYITTWGSQRPFASKDDIFSKIGTCSLEKGEKRAPKASYRFQRFRSLDKLNRLRIITLDKNIRELTKEEREQVLKQFFAKKEVKYKDIRKTLKLDDQERFNELYYDEKETNAKNESKTFVSLEDQYKISKAIEKSLVKKAPTTFTSLDYDTLGYALTVYKDDKDIRDYLKNEFITGKGKPVQNLTQRSYDDDLIDALLKESFNTFSHLSFKALDKILPFMEKGQSYTDACQSAGYNLQARKDLPKQRLLPVIPEDEIRNPVVLRALTQSRKVLNSIIKKYGSPENLYIELAREMGRPYRERKQLEKDYNKNRSINDKAKDKISEFYPERSKVRGHDVLKMKLWEEQNGECAYSRKPVSLDRLLEDGYAQVDHILPYSRSFDDSNTNKVLVLSKENQNKQNKTPYEWFGHDEKQWSQFVSYVDSLKVNKRKKKNLKNQTFDGRNEEEFRERHLNDTRYITRFLKNYIESHLHFTGNPKEQHVYPVNGLILL</sequence>
<dbReference type="InterPro" id="IPR036397">
    <property type="entry name" value="RNaseH_sf"/>
</dbReference>
<keyword evidence="4 13" id="KW-0479">Metal-binding</keyword>
<feature type="domain" description="HNH Cas9-type" evidence="14">
    <location>
        <begin position="513"/>
        <end position="668"/>
    </location>
</feature>
<dbReference type="EC" id="3.1.-.-" evidence="13"/>
<feature type="binding site" evidence="13">
    <location>
        <position position="8"/>
    </location>
    <ligand>
        <name>Mg(2+)</name>
        <dbReference type="ChEBI" id="CHEBI:18420"/>
        <label>1</label>
    </ligand>
</feature>
<evidence type="ECO:0000256" key="6">
    <source>
        <dbReference type="ARBA" id="ARBA00022801"/>
    </source>
</evidence>
<evidence type="ECO:0000313" key="16">
    <source>
        <dbReference type="Proteomes" id="UP000830326"/>
    </source>
</evidence>